<name>A0A6S7JFE6_PARCT</name>
<keyword evidence="2" id="KW-1185">Reference proteome</keyword>
<protein>
    <submittedName>
        <fullName evidence="1">Uncharacterized protein</fullName>
    </submittedName>
</protein>
<dbReference type="AlphaFoldDB" id="A0A6S7JFE6"/>
<feature type="non-terminal residue" evidence="1">
    <location>
        <position position="79"/>
    </location>
</feature>
<dbReference type="EMBL" id="CACRXK020017266">
    <property type="protein sequence ID" value="CAB4030966.1"/>
    <property type="molecule type" value="Genomic_DNA"/>
</dbReference>
<comment type="caution">
    <text evidence="1">The sequence shown here is derived from an EMBL/GenBank/DDBJ whole genome shotgun (WGS) entry which is preliminary data.</text>
</comment>
<reference evidence="1" key="1">
    <citation type="submission" date="2020-04" db="EMBL/GenBank/DDBJ databases">
        <authorList>
            <person name="Alioto T."/>
            <person name="Alioto T."/>
            <person name="Gomez Garrido J."/>
        </authorList>
    </citation>
    <scope>NUCLEOTIDE SEQUENCE</scope>
    <source>
        <strain evidence="1">A484AB</strain>
    </source>
</reference>
<evidence type="ECO:0000313" key="2">
    <source>
        <dbReference type="Proteomes" id="UP001152795"/>
    </source>
</evidence>
<proteinExistence type="predicted"/>
<dbReference type="PROSITE" id="PS51257">
    <property type="entry name" value="PROKAR_LIPOPROTEIN"/>
    <property type="match status" value="1"/>
</dbReference>
<evidence type="ECO:0000313" key="1">
    <source>
        <dbReference type="EMBL" id="CAB4030966.1"/>
    </source>
</evidence>
<dbReference type="Proteomes" id="UP001152795">
    <property type="component" value="Unassembled WGS sequence"/>
</dbReference>
<sequence length="79" mass="9040">MANLRNKEKEEIVREVLGIQPILIGSFFTLLILSCLLFRHFSLLTCLWAILTGGGLAYGILCNVPLFPSLLFWYKPREK</sequence>
<dbReference type="OrthoDB" id="5957963at2759"/>
<organism evidence="1 2">
    <name type="scientific">Paramuricea clavata</name>
    <name type="common">Red gorgonian</name>
    <name type="synonym">Violescent sea-whip</name>
    <dbReference type="NCBI Taxonomy" id="317549"/>
    <lineage>
        <taxon>Eukaryota</taxon>
        <taxon>Metazoa</taxon>
        <taxon>Cnidaria</taxon>
        <taxon>Anthozoa</taxon>
        <taxon>Octocorallia</taxon>
        <taxon>Malacalcyonacea</taxon>
        <taxon>Plexauridae</taxon>
        <taxon>Paramuricea</taxon>
    </lineage>
</organism>
<gene>
    <name evidence="1" type="ORF">PACLA_8A066778</name>
</gene>
<accession>A0A6S7JFE6</accession>